<keyword evidence="7" id="KW-0472">Membrane</keyword>
<keyword evidence="10" id="KW-1185">Reference proteome</keyword>
<evidence type="ECO:0000259" key="8">
    <source>
        <dbReference type="PROSITE" id="PS51352"/>
    </source>
</evidence>
<evidence type="ECO:0000256" key="1">
    <source>
        <dbReference type="ARBA" id="ARBA00005791"/>
    </source>
</evidence>
<gene>
    <name evidence="9" type="ORF">GCM10009855_06880</name>
</gene>
<evidence type="ECO:0000256" key="5">
    <source>
        <dbReference type="ARBA" id="ARBA00023284"/>
    </source>
</evidence>
<feature type="compositionally biased region" description="Low complexity" evidence="6">
    <location>
        <begin position="38"/>
        <end position="49"/>
    </location>
</feature>
<accession>A0ABN3H5Z0</accession>
<keyword evidence="2" id="KW-0732">Signal</keyword>
<protein>
    <submittedName>
        <fullName evidence="9">DsbA family protein</fullName>
    </submittedName>
</protein>
<comment type="similarity">
    <text evidence="1">Belongs to the thioredoxin family. DsbA subfamily.</text>
</comment>
<dbReference type="InterPro" id="IPR036249">
    <property type="entry name" value="Thioredoxin-like_sf"/>
</dbReference>
<comment type="caution">
    <text evidence="9">The sequence shown here is derived from an EMBL/GenBank/DDBJ whole genome shotgun (WGS) entry which is preliminary data.</text>
</comment>
<keyword evidence="5" id="KW-0676">Redox-active center</keyword>
<evidence type="ECO:0000313" key="9">
    <source>
        <dbReference type="EMBL" id="GAA2370203.1"/>
    </source>
</evidence>
<evidence type="ECO:0000256" key="2">
    <source>
        <dbReference type="ARBA" id="ARBA00022729"/>
    </source>
</evidence>
<feature type="region of interest" description="Disordered" evidence="6">
    <location>
        <begin position="37"/>
        <end position="64"/>
    </location>
</feature>
<feature type="transmembrane region" description="Helical" evidence="7">
    <location>
        <begin position="12"/>
        <end position="31"/>
    </location>
</feature>
<keyword evidence="4" id="KW-1015">Disulfide bond</keyword>
<name>A0ABN3H5Z0_9ACTN</name>
<dbReference type="Gene3D" id="3.40.30.10">
    <property type="entry name" value="Glutaredoxin"/>
    <property type="match status" value="1"/>
</dbReference>
<dbReference type="Proteomes" id="UP001501170">
    <property type="component" value="Unassembled WGS sequence"/>
</dbReference>
<evidence type="ECO:0000256" key="3">
    <source>
        <dbReference type="ARBA" id="ARBA00023002"/>
    </source>
</evidence>
<dbReference type="PROSITE" id="PS51352">
    <property type="entry name" value="THIOREDOXIN_2"/>
    <property type="match status" value="1"/>
</dbReference>
<evidence type="ECO:0000256" key="7">
    <source>
        <dbReference type="SAM" id="Phobius"/>
    </source>
</evidence>
<evidence type="ECO:0000313" key="10">
    <source>
        <dbReference type="Proteomes" id="UP001501170"/>
    </source>
</evidence>
<evidence type="ECO:0000256" key="4">
    <source>
        <dbReference type="ARBA" id="ARBA00023157"/>
    </source>
</evidence>
<dbReference type="InterPro" id="IPR012336">
    <property type="entry name" value="Thioredoxin-like_fold"/>
</dbReference>
<dbReference type="InterPro" id="IPR013766">
    <property type="entry name" value="Thioredoxin_domain"/>
</dbReference>
<reference evidence="9 10" key="1">
    <citation type="journal article" date="2019" name="Int. J. Syst. Evol. Microbiol.">
        <title>The Global Catalogue of Microorganisms (GCM) 10K type strain sequencing project: providing services to taxonomists for standard genome sequencing and annotation.</title>
        <authorList>
            <consortium name="The Broad Institute Genomics Platform"/>
            <consortium name="The Broad Institute Genome Sequencing Center for Infectious Disease"/>
            <person name="Wu L."/>
            <person name="Ma J."/>
        </authorList>
    </citation>
    <scope>NUCLEOTIDE SEQUENCE [LARGE SCALE GENOMIC DNA]</scope>
    <source>
        <strain evidence="9 10">JCM 16227</strain>
    </source>
</reference>
<keyword evidence="3" id="KW-0560">Oxidoreductase</keyword>
<keyword evidence="7" id="KW-1133">Transmembrane helix</keyword>
<organism evidence="9 10">
    <name type="scientific">Gordonia cholesterolivorans</name>
    <dbReference type="NCBI Taxonomy" id="559625"/>
    <lineage>
        <taxon>Bacteria</taxon>
        <taxon>Bacillati</taxon>
        <taxon>Actinomycetota</taxon>
        <taxon>Actinomycetes</taxon>
        <taxon>Mycobacteriales</taxon>
        <taxon>Gordoniaceae</taxon>
        <taxon>Gordonia</taxon>
    </lineage>
</organism>
<keyword evidence="7" id="KW-0812">Transmembrane</keyword>
<dbReference type="SUPFAM" id="SSF52833">
    <property type="entry name" value="Thioredoxin-like"/>
    <property type="match status" value="1"/>
</dbReference>
<dbReference type="Pfam" id="PF13462">
    <property type="entry name" value="Thioredoxin_4"/>
    <property type="match status" value="1"/>
</dbReference>
<dbReference type="PANTHER" id="PTHR13887">
    <property type="entry name" value="GLUTATHIONE S-TRANSFERASE KAPPA"/>
    <property type="match status" value="1"/>
</dbReference>
<evidence type="ECO:0000256" key="6">
    <source>
        <dbReference type="SAM" id="MobiDB-lite"/>
    </source>
</evidence>
<dbReference type="EMBL" id="BAAARB010000003">
    <property type="protein sequence ID" value="GAA2370203.1"/>
    <property type="molecule type" value="Genomic_DNA"/>
</dbReference>
<proteinExistence type="inferred from homology"/>
<feature type="domain" description="Thioredoxin" evidence="8">
    <location>
        <begin position="19"/>
        <end position="170"/>
    </location>
</feature>
<sequence length="235" mass="25236">MAPDRTSLRRSRLVPIVAVLAGIAAIAFVVIRSSHGVDGSADRAGSAASTPVRSEWEDRDPTDPMTFGPVDAPVGLVVFTDYQCPYCAKWSHDTLPALLPYADAGDLRIELRDMNIFGDESERAARAAYSAALQGHLREFHAALFADGRPRPKSALSDDALLALAGELRLDTGRFRTDYESRTVLSAVRNKASDGFTAGTYSTPAFILGGQPILGAQPTKVFTDKLRSELDAAGR</sequence>
<dbReference type="PANTHER" id="PTHR13887:SF14">
    <property type="entry name" value="DISULFIDE BOND FORMATION PROTEIN D"/>
    <property type="match status" value="1"/>
</dbReference>
<dbReference type="RefSeq" id="WP_045538995.1">
    <property type="nucleotide sequence ID" value="NZ_BAAARB010000003.1"/>
</dbReference>